<reference evidence="4 5" key="1">
    <citation type="submission" date="2020-03" db="EMBL/GenBank/DDBJ databases">
        <title>Cyclobacterium plantarum sp. nov., a marine bacterium isolated from a coastal-marine wetland.</title>
        <authorList>
            <person name="Sanchez-Porro C."/>
            <person name="Ventosa A."/>
            <person name="Amoozegar M."/>
        </authorList>
    </citation>
    <scope>NUCLEOTIDE SEQUENCE [LARGE SCALE GENOMIC DNA]</scope>
    <source>
        <strain evidence="4 5">GBPx2</strain>
    </source>
</reference>
<dbReference type="Pfam" id="PF02126">
    <property type="entry name" value="PTE"/>
    <property type="match status" value="1"/>
</dbReference>
<accession>A0ABX0H801</accession>
<dbReference type="InterPro" id="IPR017947">
    <property type="entry name" value="AryldialkylPase_Zn-BS"/>
</dbReference>
<dbReference type="Proteomes" id="UP000649799">
    <property type="component" value="Unassembled WGS sequence"/>
</dbReference>
<dbReference type="InterPro" id="IPR032466">
    <property type="entry name" value="Metal_Hydrolase"/>
</dbReference>
<dbReference type="InterPro" id="IPR001559">
    <property type="entry name" value="Phosphotriesterase"/>
</dbReference>
<sequence>MKHWLLIGIFILGYGMLSKGLCQNSIIMTVSGPIPAAQMGKTLIHEHILVDFIGADSISSSRWDKEQVLETVSPYAEEIAAFDINTLIECTPAYLGRDPELLLALSKKSGLNILTNTGYYGAVNNKYLPEKAFDLSAKELAAIWIAEWESGIENTGIKPGFIKIGVNSDSLSDMHQKLIRAAGLTHKQTGLTIASHTGPYVPASQQVALLKEIGVHPSAFIWVHAQNESNMENYSRLAHEGAWISLDGIQPSNQVEYLKKLKFLKERGLLDRILISHDGGWYSPGEENGGNFREYTTISREFIPLLLENGFTKADIRQLMVSNPANAFSIGIKFSKND</sequence>
<feature type="modified residue" description="N6-carboxylysine" evidence="3">
    <location>
        <position position="163"/>
    </location>
</feature>
<dbReference type="PANTHER" id="PTHR10819:SF3">
    <property type="entry name" value="PHOSPHOTRIESTERASE-RELATED PROTEIN"/>
    <property type="match status" value="1"/>
</dbReference>
<evidence type="ECO:0000313" key="5">
    <source>
        <dbReference type="Proteomes" id="UP000649799"/>
    </source>
</evidence>
<comment type="similarity">
    <text evidence="3">Belongs to the metallo-dependent hydrolases superfamily. Phosphotriesterase family.</text>
</comment>
<dbReference type="PROSITE" id="PS01322">
    <property type="entry name" value="PHOSPHOTRIESTERASE_1"/>
    <property type="match status" value="1"/>
</dbReference>
<gene>
    <name evidence="4" type="ORF">G9Q97_14410</name>
</gene>
<name>A0ABX0H801_9BACT</name>
<organism evidence="4 5">
    <name type="scientific">Cyclobacterium plantarum</name>
    <dbReference type="NCBI Taxonomy" id="2716263"/>
    <lineage>
        <taxon>Bacteria</taxon>
        <taxon>Pseudomonadati</taxon>
        <taxon>Bacteroidota</taxon>
        <taxon>Cytophagia</taxon>
        <taxon>Cytophagales</taxon>
        <taxon>Cyclobacteriaceae</taxon>
        <taxon>Cyclobacterium</taxon>
    </lineage>
</organism>
<dbReference type="PROSITE" id="PS51347">
    <property type="entry name" value="PHOSPHOTRIESTERASE_2"/>
    <property type="match status" value="1"/>
</dbReference>
<proteinExistence type="inferred from homology"/>
<evidence type="ECO:0000256" key="1">
    <source>
        <dbReference type="ARBA" id="ARBA00022723"/>
    </source>
</evidence>
<dbReference type="RefSeq" id="WP_166147977.1">
    <property type="nucleotide sequence ID" value="NZ_JAANYN010000005.1"/>
</dbReference>
<evidence type="ECO:0000313" key="4">
    <source>
        <dbReference type="EMBL" id="NHE58004.1"/>
    </source>
</evidence>
<dbReference type="EMBL" id="JAANYN010000005">
    <property type="protein sequence ID" value="NHE58004.1"/>
    <property type="molecule type" value="Genomic_DNA"/>
</dbReference>
<dbReference type="SUPFAM" id="SSF51556">
    <property type="entry name" value="Metallo-dependent hydrolases"/>
    <property type="match status" value="1"/>
</dbReference>
<keyword evidence="2" id="KW-0378">Hydrolase</keyword>
<dbReference type="Gene3D" id="3.20.20.140">
    <property type="entry name" value="Metal-dependent hydrolases"/>
    <property type="match status" value="1"/>
</dbReference>
<dbReference type="PANTHER" id="PTHR10819">
    <property type="entry name" value="PHOSPHOTRIESTERASE-RELATED"/>
    <property type="match status" value="1"/>
</dbReference>
<protein>
    <submittedName>
        <fullName evidence="4">Phosphotriesterase</fullName>
    </submittedName>
</protein>
<keyword evidence="5" id="KW-1185">Reference proteome</keyword>
<comment type="caution">
    <text evidence="4">The sequence shown here is derived from an EMBL/GenBank/DDBJ whole genome shotgun (WGS) entry which is preliminary data.</text>
</comment>
<keyword evidence="1" id="KW-0479">Metal-binding</keyword>
<evidence type="ECO:0000256" key="3">
    <source>
        <dbReference type="PROSITE-ProRule" id="PRU00679"/>
    </source>
</evidence>
<evidence type="ECO:0000256" key="2">
    <source>
        <dbReference type="ARBA" id="ARBA00022801"/>
    </source>
</evidence>